<dbReference type="InterPro" id="IPR011057">
    <property type="entry name" value="Mss4-like_sf"/>
</dbReference>
<gene>
    <name evidence="1" type="ORF">RUA4292_01332</name>
</gene>
<accession>A0A0N7LQ66</accession>
<dbReference type="Proteomes" id="UP000050783">
    <property type="component" value="Unassembled WGS sequence"/>
</dbReference>
<dbReference type="SUPFAM" id="SSF51316">
    <property type="entry name" value="Mss4-like"/>
    <property type="match status" value="1"/>
</dbReference>
<protein>
    <submittedName>
        <fullName evidence="1">Uncharacterized protein</fullName>
    </submittedName>
</protein>
<evidence type="ECO:0000313" key="2">
    <source>
        <dbReference type="Proteomes" id="UP000050783"/>
    </source>
</evidence>
<dbReference type="EMBL" id="CYPU01000022">
    <property type="protein sequence ID" value="CUH47164.1"/>
    <property type="molecule type" value="Genomic_DNA"/>
</dbReference>
<proteinExistence type="predicted"/>
<reference evidence="1 2" key="1">
    <citation type="submission" date="2015-09" db="EMBL/GenBank/DDBJ databases">
        <authorList>
            <consortium name="Swine Surveillance"/>
        </authorList>
    </citation>
    <scope>NUCLEOTIDE SEQUENCE [LARGE SCALE GENOMIC DNA]</scope>
    <source>
        <strain evidence="1 2">CECT 4292</strain>
    </source>
</reference>
<evidence type="ECO:0000313" key="1">
    <source>
        <dbReference type="EMBL" id="CUH47164.1"/>
    </source>
</evidence>
<dbReference type="AlphaFoldDB" id="A0A0N7LQ66"/>
<organism evidence="1 2">
    <name type="scientific">Ruegeria atlantica</name>
    <dbReference type="NCBI Taxonomy" id="81569"/>
    <lineage>
        <taxon>Bacteria</taxon>
        <taxon>Pseudomonadati</taxon>
        <taxon>Pseudomonadota</taxon>
        <taxon>Alphaproteobacteria</taxon>
        <taxon>Rhodobacterales</taxon>
        <taxon>Roseobacteraceae</taxon>
        <taxon>Ruegeria</taxon>
    </lineage>
</organism>
<name>A0A0N7LQ66_9RHOB</name>
<sequence>MTGAHELDPEMENWPGLKRYVCPKCYSNVHWVNPKAFPGMRLVSLGCLDDPSAFKISSTVQNQYRPTWCPQIDAETAFDSYP</sequence>